<gene>
    <name evidence="1" type="ORF">METZ01_LOCUS126448</name>
</gene>
<dbReference type="InterPro" id="IPR011048">
    <property type="entry name" value="Haem_d1_sf"/>
</dbReference>
<name>A0A381Y9B1_9ZZZZ</name>
<reference evidence="1" key="1">
    <citation type="submission" date="2018-05" db="EMBL/GenBank/DDBJ databases">
        <authorList>
            <person name="Lanie J.A."/>
            <person name="Ng W.-L."/>
            <person name="Kazmierczak K.M."/>
            <person name="Andrzejewski T.M."/>
            <person name="Davidsen T.M."/>
            <person name="Wayne K.J."/>
            <person name="Tettelin H."/>
            <person name="Glass J.I."/>
            <person name="Rusch D."/>
            <person name="Podicherti R."/>
            <person name="Tsui H.-C.T."/>
            <person name="Winkler M.E."/>
        </authorList>
    </citation>
    <scope>NUCLEOTIDE SEQUENCE</scope>
</reference>
<proteinExistence type="predicted"/>
<protein>
    <recommendedName>
        <fullName evidence="2">Methanethiol oxidase</fullName>
    </recommendedName>
</protein>
<dbReference type="EMBL" id="UINC01017681">
    <property type="protein sequence ID" value="SVA73594.1"/>
    <property type="molecule type" value="Genomic_DNA"/>
</dbReference>
<accession>A0A381Y9B1</accession>
<sequence>MQRVRDMHFLGTILLVAMAIAGKPGMMAAQSPPPDGKIEQGSANIQLVSHVPLGRAFSVGDIEIEQELTRPYVYVSRWELGGVDILDISTPEKANIIYSWRIENAELHRGSGGTDGKYFKLNDRYYYVQALQFLQGGPDADLGAVVFDVTGLPDPAEIEEVGRIRAPDTPGGFHNLFAYKHSDGRVLLFATAAGPHANIYDMEKFLSGDPESGLIGRIPVPEFPCANQGMSSVYHDFYVAYHHETGQDRFYGASQPVGTYIFDISRPEDPGLLTSVACVPGVTRDHTFAVSPDGRYAIAESHLRYSPIRVYDLEPGLSGKTRIVDKPIGAWTADWKKHAHNLEMRWPYVFVANYMEGMQVFNMMDPTDPYTIGQFDTYDMPDSFAYGGGQSFFTEVANGAMGLDVRNADGLIVVSDFTTGFWAFRMDGFEGWNGEDWGMPNVSTVQDWENGPTGIRRTVFE</sequence>
<evidence type="ECO:0008006" key="2">
    <source>
        <dbReference type="Google" id="ProtNLM"/>
    </source>
</evidence>
<organism evidence="1">
    <name type="scientific">marine metagenome</name>
    <dbReference type="NCBI Taxonomy" id="408172"/>
    <lineage>
        <taxon>unclassified sequences</taxon>
        <taxon>metagenomes</taxon>
        <taxon>ecological metagenomes</taxon>
    </lineage>
</organism>
<evidence type="ECO:0000313" key="1">
    <source>
        <dbReference type="EMBL" id="SVA73594.1"/>
    </source>
</evidence>
<dbReference type="SUPFAM" id="SSF51004">
    <property type="entry name" value="C-terminal (heme d1) domain of cytochrome cd1-nitrite reductase"/>
    <property type="match status" value="1"/>
</dbReference>
<dbReference type="AlphaFoldDB" id="A0A381Y9B1"/>